<feature type="compositionally biased region" description="Polar residues" evidence="10">
    <location>
        <begin position="996"/>
        <end position="1006"/>
    </location>
</feature>
<keyword evidence="13" id="KW-1185">Reference proteome</keyword>
<feature type="compositionally biased region" description="Polar residues" evidence="10">
    <location>
        <begin position="818"/>
        <end position="833"/>
    </location>
</feature>
<gene>
    <name evidence="12" type="ORF">BDCG_02744</name>
</gene>
<dbReference type="PROSITE" id="PS00463">
    <property type="entry name" value="ZN2_CY6_FUNGAL_1"/>
    <property type="match status" value="1"/>
</dbReference>
<dbReference type="Gene3D" id="4.10.240.10">
    <property type="entry name" value="Zn(2)-C6 fungal-type DNA-binding domain"/>
    <property type="match status" value="1"/>
</dbReference>
<dbReference type="InterPro" id="IPR036864">
    <property type="entry name" value="Zn2-C6_fun-type_DNA-bd_sf"/>
</dbReference>
<feature type="compositionally biased region" description="Low complexity" evidence="10">
    <location>
        <begin position="842"/>
        <end position="855"/>
    </location>
</feature>
<dbReference type="PROSITE" id="PS50048">
    <property type="entry name" value="ZN2_CY6_FUNGAL_2"/>
    <property type="match status" value="1"/>
</dbReference>
<feature type="compositionally biased region" description="Polar residues" evidence="10">
    <location>
        <begin position="780"/>
        <end position="806"/>
    </location>
</feature>
<proteinExistence type="predicted"/>
<reference evidence="13" key="1">
    <citation type="journal article" date="2015" name="PLoS Genet.">
        <title>The dynamic genome and transcriptome of the human fungal pathogen Blastomyces and close relative Emmonsia.</title>
        <authorList>
            <person name="Munoz J.F."/>
            <person name="Gauthier G.M."/>
            <person name="Desjardins C.A."/>
            <person name="Gallo J.E."/>
            <person name="Holder J."/>
            <person name="Sullivan T.D."/>
            <person name="Marty A.J."/>
            <person name="Carmen J.C."/>
            <person name="Chen Z."/>
            <person name="Ding L."/>
            <person name="Gujja S."/>
            <person name="Magrini V."/>
            <person name="Misas E."/>
            <person name="Mitreva M."/>
            <person name="Priest M."/>
            <person name="Saif S."/>
            <person name="Whiston E.A."/>
            <person name="Young S."/>
            <person name="Zeng Q."/>
            <person name="Goldman W.E."/>
            <person name="Mardis E.R."/>
            <person name="Taylor J.W."/>
            <person name="McEwen J.G."/>
            <person name="Clay O.K."/>
            <person name="Klein B.S."/>
            <person name="Cuomo C.A."/>
        </authorList>
    </citation>
    <scope>NUCLEOTIDE SEQUENCE [LARGE SCALE GENOMIC DNA]</scope>
    <source>
        <strain evidence="13">ER-3 / ATCC MYA-2586</strain>
    </source>
</reference>
<dbReference type="Proteomes" id="UP000002039">
    <property type="component" value="Unassembled WGS sequence"/>
</dbReference>
<feature type="compositionally biased region" description="Gly residues" evidence="10">
    <location>
        <begin position="47"/>
        <end position="70"/>
    </location>
</feature>
<evidence type="ECO:0000256" key="7">
    <source>
        <dbReference type="ARBA" id="ARBA00023242"/>
    </source>
</evidence>
<dbReference type="CDD" id="cd00067">
    <property type="entry name" value="GAL4"/>
    <property type="match status" value="1"/>
</dbReference>
<keyword evidence="7" id="KW-0539">Nucleus</keyword>
<dbReference type="Pfam" id="PF00172">
    <property type="entry name" value="Zn_clus"/>
    <property type="match status" value="1"/>
</dbReference>
<dbReference type="InterPro" id="IPR007219">
    <property type="entry name" value="XnlR_reg_dom"/>
</dbReference>
<evidence type="ECO:0000256" key="9">
    <source>
        <dbReference type="ARBA" id="ARBA00045154"/>
    </source>
</evidence>
<evidence type="ECO:0000313" key="13">
    <source>
        <dbReference type="Proteomes" id="UP000002039"/>
    </source>
</evidence>
<accession>A0ABP2EVH7</accession>
<name>A0ABP2EVH7_AJEDR</name>
<dbReference type="PANTHER" id="PTHR31001">
    <property type="entry name" value="UNCHARACTERIZED TRANSCRIPTIONAL REGULATORY PROTEIN"/>
    <property type="match status" value="1"/>
</dbReference>
<evidence type="ECO:0000259" key="11">
    <source>
        <dbReference type="PROSITE" id="PS50048"/>
    </source>
</evidence>
<dbReference type="InterPro" id="IPR050613">
    <property type="entry name" value="Sec_Metabolite_Reg"/>
</dbReference>
<feature type="domain" description="Zn(2)-C6 fungal-type" evidence="11">
    <location>
        <begin position="96"/>
        <end position="125"/>
    </location>
</feature>
<dbReference type="Pfam" id="PF04082">
    <property type="entry name" value="Fungal_trans"/>
    <property type="match status" value="1"/>
</dbReference>
<dbReference type="SMART" id="SM00906">
    <property type="entry name" value="Fungal_trans"/>
    <property type="match status" value="1"/>
</dbReference>
<feature type="region of interest" description="Disordered" evidence="10">
    <location>
        <begin position="1"/>
        <end position="90"/>
    </location>
</feature>
<dbReference type="RefSeq" id="XP_045274914.1">
    <property type="nucleotide sequence ID" value="XM_045418299.1"/>
</dbReference>
<comment type="function">
    <text evidence="9">Transcription factor that specifically regulates the neosartoricin B biosynthesis gene cluster.</text>
</comment>
<keyword evidence="3" id="KW-0479">Metal-binding</keyword>
<evidence type="ECO:0000256" key="2">
    <source>
        <dbReference type="ARBA" id="ARBA00018346"/>
    </source>
</evidence>
<evidence type="ECO:0000256" key="4">
    <source>
        <dbReference type="ARBA" id="ARBA00023015"/>
    </source>
</evidence>
<sequence>MNPSALGLSQQHSRSTTAENSRQSLSVLSSTQDSPAKVETNDSYTRGGDGVGGDGGAGGNAGSQSAGGGSAAPQGGNTATTSAPPRIRRRNRMITSCLECRRRKLKCDRLHPCSNCAKTKRDCLFLAPALDPSARKMLAELKEKMGSLERSLEQDVVDRKTSSREGQVDSNTLGGLLENPNEGPNAIPEDEKNLKPTSLAVQDAAYEDGSDDDTLDLGFKLGKLRMTDRVGGFFRPKIAEEVTMALGDLSVSDKTTTEPIPKPSSFPGPIAEPDDSFFTPGPSYIAPNSDMFFGGGGERRYSLADFLPSRAAANRLLQQYWEAVDPIAKIVHRPTFERQYENFWLEVSRGLEPANSLQAVIFAAMFSAAISMAEDSVLSTFGVTQKKLIENFQLATAMALGKANFLKTTKTQTLQALVMYMIPMCRAEVSRAHSVLVGTAIRLAECMGFHRDPEEYGLGPIETHVRRMIWYHLCFLDIRTSESHGPRLSIRRENFSTKFPLNIDEKDLCVPSPVPLTDKSQWTDMTYIRIRFECHELQRIINVDRLRIEKKGVSLTHVLGKIEAFRQAATAKFCPLFQVPNPKPIQKAAQLLLSFYLNRSYIALLHRYHNSMDLVVPDRLRQIIITSGTQQLEDAIELETNSEYTKWTWSLGAFNQWHTAFLLLVEVHQHPLRKESDRIWRCLYYAFETTPSPYEPGQEKYSANNRHKLLVHRDRKAREILGQLQQRMVHYRERRKLRIPVSMQGTQEASNLHARPSVRRLEGVKTSKSSQPPRHEGQYISITSTLGGPQTAPITNQTLFPPSQSHALPMTAYPQRSEPYQQPNMRNPPTSMSQWQPPLPLPQQQQQQQQQQQKTSPPPQFHHLPAYSETPSQAQSGQFFYGPLQSLHNPHCMPDYAQRLARGQSLDSEATSEDSGSSRLWFLPGAASGSAGLAPPPPPVGGMAMAGGQGFTKGGTQEDLPMLDIDWNEWDKLFPPEINTGDLNLPYPQAPIGESSPLSNFDTSDSGFGDQGYHPYSYGS</sequence>
<feature type="region of interest" description="Disordered" evidence="10">
    <location>
        <begin position="148"/>
        <end position="194"/>
    </location>
</feature>
<evidence type="ECO:0000256" key="1">
    <source>
        <dbReference type="ARBA" id="ARBA00004123"/>
    </source>
</evidence>
<evidence type="ECO:0000313" key="12">
    <source>
        <dbReference type="EMBL" id="EEQ87624.2"/>
    </source>
</evidence>
<dbReference type="InterPro" id="IPR001138">
    <property type="entry name" value="Zn2Cys6_DnaBD"/>
</dbReference>
<evidence type="ECO:0000256" key="10">
    <source>
        <dbReference type="SAM" id="MobiDB-lite"/>
    </source>
</evidence>
<organism evidence="12 13">
    <name type="scientific">Ajellomyces dermatitidis (strain ER-3 / ATCC MYA-2586)</name>
    <name type="common">Blastomyces dermatitidis</name>
    <dbReference type="NCBI Taxonomy" id="559297"/>
    <lineage>
        <taxon>Eukaryota</taxon>
        <taxon>Fungi</taxon>
        <taxon>Dikarya</taxon>
        <taxon>Ascomycota</taxon>
        <taxon>Pezizomycotina</taxon>
        <taxon>Eurotiomycetes</taxon>
        <taxon>Eurotiomycetidae</taxon>
        <taxon>Onygenales</taxon>
        <taxon>Ajellomycetaceae</taxon>
        <taxon>Blastomyces</taxon>
    </lineage>
</organism>
<protein>
    <recommendedName>
        <fullName evidence="2">C6 finger domain transcription factor nscR</fullName>
    </recommendedName>
    <alternativeName>
        <fullName evidence="8">Neosartiricin B biosynthesis protein R</fullName>
    </alternativeName>
</protein>
<dbReference type="SMART" id="SM00066">
    <property type="entry name" value="GAL4"/>
    <property type="match status" value="1"/>
</dbReference>
<evidence type="ECO:0000256" key="3">
    <source>
        <dbReference type="ARBA" id="ARBA00022723"/>
    </source>
</evidence>
<dbReference type="EMBL" id="EQ999975">
    <property type="protein sequence ID" value="EEQ87624.2"/>
    <property type="molecule type" value="Genomic_DNA"/>
</dbReference>
<comment type="subcellular location">
    <subcellularLocation>
        <location evidence="1">Nucleus</location>
    </subcellularLocation>
</comment>
<evidence type="ECO:0000256" key="5">
    <source>
        <dbReference type="ARBA" id="ARBA00023125"/>
    </source>
</evidence>
<keyword evidence="5" id="KW-0238">DNA-binding</keyword>
<feature type="compositionally biased region" description="Polar residues" evidence="10">
    <location>
        <begin position="1"/>
        <end position="34"/>
    </location>
</feature>
<feature type="region of interest" description="Disordered" evidence="10">
    <location>
        <begin position="979"/>
        <end position="1020"/>
    </location>
</feature>
<dbReference type="PANTHER" id="PTHR31001:SF40">
    <property type="entry name" value="ZN(II)2CYS6 TRANSCRIPTION FACTOR (EUROFUNG)"/>
    <property type="match status" value="1"/>
</dbReference>
<dbReference type="SUPFAM" id="SSF57701">
    <property type="entry name" value="Zn2/Cys6 DNA-binding domain"/>
    <property type="match status" value="1"/>
</dbReference>
<dbReference type="GeneID" id="69025135"/>
<keyword evidence="6" id="KW-0804">Transcription</keyword>
<feature type="region of interest" description="Disordered" evidence="10">
    <location>
        <begin position="743"/>
        <end position="877"/>
    </location>
</feature>
<dbReference type="CDD" id="cd12148">
    <property type="entry name" value="fungal_TF_MHR"/>
    <property type="match status" value="1"/>
</dbReference>
<keyword evidence="4" id="KW-0805">Transcription regulation</keyword>
<evidence type="ECO:0000256" key="6">
    <source>
        <dbReference type="ARBA" id="ARBA00023163"/>
    </source>
</evidence>
<feature type="compositionally biased region" description="Basic and acidic residues" evidence="10">
    <location>
        <begin position="148"/>
        <end position="167"/>
    </location>
</feature>
<evidence type="ECO:0000256" key="8">
    <source>
        <dbReference type="ARBA" id="ARBA00031692"/>
    </source>
</evidence>